<dbReference type="Gene3D" id="3.80.10.10">
    <property type="entry name" value="Ribonuclease Inhibitor"/>
    <property type="match status" value="1"/>
</dbReference>
<gene>
    <name evidence="5" type="ORF">DSTB1V02_LOCUS10588</name>
</gene>
<evidence type="ECO:0000256" key="2">
    <source>
        <dbReference type="ARBA" id="ARBA00022729"/>
    </source>
</evidence>
<evidence type="ECO:0000313" key="6">
    <source>
        <dbReference type="Proteomes" id="UP000677054"/>
    </source>
</evidence>
<dbReference type="EMBL" id="CAJPEV010003089">
    <property type="protein sequence ID" value="CAG0898887.1"/>
    <property type="molecule type" value="Genomic_DNA"/>
</dbReference>
<evidence type="ECO:0000256" key="4">
    <source>
        <dbReference type="SAM" id="MobiDB-lite"/>
    </source>
</evidence>
<keyword evidence="3" id="KW-0677">Repeat</keyword>
<feature type="region of interest" description="Disordered" evidence="4">
    <location>
        <begin position="26"/>
        <end position="45"/>
    </location>
</feature>
<dbReference type="AlphaFoldDB" id="A0A7R9AB54"/>
<keyword evidence="6" id="KW-1185">Reference proteome</keyword>
<dbReference type="EMBL" id="LR902606">
    <property type="protein sequence ID" value="CAD7250819.1"/>
    <property type="molecule type" value="Genomic_DNA"/>
</dbReference>
<keyword evidence="2" id="KW-0732">Signal</keyword>
<dbReference type="InterPro" id="IPR003591">
    <property type="entry name" value="Leu-rich_rpt_typical-subtyp"/>
</dbReference>
<evidence type="ECO:0000256" key="1">
    <source>
        <dbReference type="ARBA" id="ARBA00022614"/>
    </source>
</evidence>
<dbReference type="Proteomes" id="UP000677054">
    <property type="component" value="Unassembled WGS sequence"/>
</dbReference>
<dbReference type="SMART" id="SM00369">
    <property type="entry name" value="LRR_TYP"/>
    <property type="match status" value="3"/>
</dbReference>
<dbReference type="OrthoDB" id="676979at2759"/>
<evidence type="ECO:0000256" key="3">
    <source>
        <dbReference type="ARBA" id="ARBA00022737"/>
    </source>
</evidence>
<reference evidence="5" key="1">
    <citation type="submission" date="2020-11" db="EMBL/GenBank/DDBJ databases">
        <authorList>
            <person name="Tran Van P."/>
        </authorList>
    </citation>
    <scope>NUCLEOTIDE SEQUENCE</scope>
</reference>
<evidence type="ECO:0000313" key="5">
    <source>
        <dbReference type="EMBL" id="CAD7250819.1"/>
    </source>
</evidence>
<dbReference type="InterPro" id="IPR001611">
    <property type="entry name" value="Leu-rich_rpt"/>
</dbReference>
<organism evidence="5">
    <name type="scientific">Darwinula stevensoni</name>
    <dbReference type="NCBI Taxonomy" id="69355"/>
    <lineage>
        <taxon>Eukaryota</taxon>
        <taxon>Metazoa</taxon>
        <taxon>Ecdysozoa</taxon>
        <taxon>Arthropoda</taxon>
        <taxon>Crustacea</taxon>
        <taxon>Oligostraca</taxon>
        <taxon>Ostracoda</taxon>
        <taxon>Podocopa</taxon>
        <taxon>Podocopida</taxon>
        <taxon>Darwinulocopina</taxon>
        <taxon>Darwinuloidea</taxon>
        <taxon>Darwinulidae</taxon>
        <taxon>Darwinula</taxon>
    </lineage>
</organism>
<keyword evidence="1" id="KW-0433">Leucine-rich repeat</keyword>
<dbReference type="InterPro" id="IPR052286">
    <property type="entry name" value="Wnt_signaling_inhibitor"/>
</dbReference>
<protein>
    <submittedName>
        <fullName evidence="5">Uncharacterized protein</fullName>
    </submittedName>
</protein>
<feature type="region of interest" description="Disordered" evidence="4">
    <location>
        <begin position="401"/>
        <end position="426"/>
    </location>
</feature>
<proteinExistence type="predicted"/>
<sequence>MAYVRVKRKPLISRSKDVDWEEARRIGKGEGGEYANEERRSDERTRRELCPNEVDLRPCTCFSNSDGDSTVDCSDVATSGEIWSVFNRATWPSSRLQQFFLSVNTKLKDLPDGAFGNISFASMDLTLTNLKTIAPSALLPSRDRLVQLAVVHSSLEEFPFALLPRMQRLRILHLSHNLLTSVPPLQSQSLQELRLLNNHILKVEESGWATPNLKVLDIGRNPLSRFPSGILNGLEKLEEFSCSECHLGPTLSRGLLDFRSRALRVVHLDGNNISRLEPGAITGLQPNTSVYLRGMENLALSEDSFRPMLEVLTVGNGVLILGRKLFGCDCDIAWLVADRTFLRSIDGGCSSGKELKDLESDSMKNCPRPCPYLCVGRTFMSLCTPGTAILSKVDDCRSNEVETESKERASGPSLPSNPDPKTERTPCSPTIGFCLSSRHSYYCAAENEWELTDLYWCSGDLLCCASKSAVEKRKMELLSNKKGPIVTDGSIGTTLSKPPWYRIAGFDLRVPRTPFLLHRFALLSTDAIQQLRKVNITILVLEMNKKNFTDEEGGTAKYVAKSYL</sequence>
<name>A0A7R9AB54_9CRUS</name>
<dbReference type="InterPro" id="IPR032675">
    <property type="entry name" value="LRR_dom_sf"/>
</dbReference>
<dbReference type="PROSITE" id="PS51450">
    <property type="entry name" value="LRR"/>
    <property type="match status" value="1"/>
</dbReference>
<dbReference type="PANTHER" id="PTHR24364">
    <property type="entry name" value="LP06937P"/>
    <property type="match status" value="1"/>
</dbReference>
<dbReference type="GO" id="GO:0016020">
    <property type="term" value="C:membrane"/>
    <property type="evidence" value="ECO:0007669"/>
    <property type="project" value="TreeGrafter"/>
</dbReference>
<dbReference type="SUPFAM" id="SSF52058">
    <property type="entry name" value="L domain-like"/>
    <property type="match status" value="1"/>
</dbReference>
<accession>A0A7R9AB54</accession>
<dbReference type="PANTHER" id="PTHR24364:SF18">
    <property type="entry name" value="LP06937P"/>
    <property type="match status" value="1"/>
</dbReference>